<sequence>MQGLLTLQFEKCLSLFSERVLPVPNLEHGILVSEGFALCSIFDLFKVDVILESGVCNGKSTLMLRRYFGKTVIIKAVDIKGISSSVQLSLGDIVDFKRGDSEHLFPKYIKRWSNKRIGVFIDGPKREAGVKLAKSCFAAPNVVVVGVHDMHRKEINQHEVDRGKKYNNTRRIFDKIKTSKFLTDEDWYVKKTYILDKIVKNRHTKYWTPYGYKNCDAKTRGNFGSYGFTIGFLMKVDML</sequence>
<gene>
    <name evidence="1" type="ORF">S01H4_15940</name>
</gene>
<reference evidence="1" key="1">
    <citation type="journal article" date="2014" name="Front. Microbiol.">
        <title>High frequency of phylogenetically diverse reductive dehalogenase-homologous genes in deep subseafloor sedimentary metagenomes.</title>
        <authorList>
            <person name="Kawai M."/>
            <person name="Futagami T."/>
            <person name="Toyoda A."/>
            <person name="Takaki Y."/>
            <person name="Nishi S."/>
            <person name="Hori S."/>
            <person name="Arai W."/>
            <person name="Tsubouchi T."/>
            <person name="Morono Y."/>
            <person name="Uchiyama I."/>
            <person name="Ito T."/>
            <person name="Fujiyama A."/>
            <person name="Inagaki F."/>
            <person name="Takami H."/>
        </authorList>
    </citation>
    <scope>NUCLEOTIDE SEQUENCE</scope>
    <source>
        <strain evidence="1">Expedition CK06-06</strain>
    </source>
</reference>
<dbReference type="EMBL" id="BART01006984">
    <property type="protein sequence ID" value="GAG72228.1"/>
    <property type="molecule type" value="Genomic_DNA"/>
</dbReference>
<protein>
    <submittedName>
        <fullName evidence="1">Uncharacterized protein</fullName>
    </submittedName>
</protein>
<dbReference type="AlphaFoldDB" id="X1AHQ6"/>
<dbReference type="SUPFAM" id="SSF53335">
    <property type="entry name" value="S-adenosyl-L-methionine-dependent methyltransferases"/>
    <property type="match status" value="1"/>
</dbReference>
<organism evidence="1">
    <name type="scientific">marine sediment metagenome</name>
    <dbReference type="NCBI Taxonomy" id="412755"/>
    <lineage>
        <taxon>unclassified sequences</taxon>
        <taxon>metagenomes</taxon>
        <taxon>ecological metagenomes</taxon>
    </lineage>
</organism>
<name>X1AHQ6_9ZZZZ</name>
<proteinExistence type="predicted"/>
<dbReference type="Gene3D" id="3.40.50.150">
    <property type="entry name" value="Vaccinia Virus protein VP39"/>
    <property type="match status" value="1"/>
</dbReference>
<comment type="caution">
    <text evidence="1">The sequence shown here is derived from an EMBL/GenBank/DDBJ whole genome shotgun (WGS) entry which is preliminary data.</text>
</comment>
<accession>X1AHQ6</accession>
<dbReference type="InterPro" id="IPR029063">
    <property type="entry name" value="SAM-dependent_MTases_sf"/>
</dbReference>
<evidence type="ECO:0000313" key="1">
    <source>
        <dbReference type="EMBL" id="GAG72228.1"/>
    </source>
</evidence>